<dbReference type="PANTHER" id="PTHR18884">
    <property type="entry name" value="SEPTIN"/>
    <property type="match status" value="1"/>
</dbReference>
<dbReference type="InterPro" id="IPR027417">
    <property type="entry name" value="P-loop_NTPase"/>
</dbReference>
<proteinExistence type="predicted"/>
<organism evidence="3 4">
    <name type="scientific">Lynx pardinus</name>
    <name type="common">Iberian lynx</name>
    <name type="synonym">Felis pardina</name>
    <dbReference type="NCBI Taxonomy" id="191816"/>
    <lineage>
        <taxon>Eukaryota</taxon>
        <taxon>Metazoa</taxon>
        <taxon>Chordata</taxon>
        <taxon>Craniata</taxon>
        <taxon>Vertebrata</taxon>
        <taxon>Euteleostomi</taxon>
        <taxon>Mammalia</taxon>
        <taxon>Eutheria</taxon>
        <taxon>Laurasiatheria</taxon>
        <taxon>Carnivora</taxon>
        <taxon>Feliformia</taxon>
        <taxon>Felidae</taxon>
        <taxon>Felinae</taxon>
        <taxon>Lynx</taxon>
    </lineage>
</organism>
<dbReference type="Gene3D" id="3.40.50.300">
    <property type="entry name" value="P-loop containing nucleotide triphosphate hydrolases"/>
    <property type="match status" value="1"/>
</dbReference>
<dbReference type="Proteomes" id="UP000386466">
    <property type="component" value="Unassembled WGS sequence"/>
</dbReference>
<keyword evidence="4" id="KW-1185">Reference proteome</keyword>
<dbReference type="AlphaFoldDB" id="A0A485MN28"/>
<dbReference type="EMBL" id="CAAGRJ010004353">
    <property type="protein sequence ID" value="VFV22395.1"/>
    <property type="molecule type" value="Genomic_DNA"/>
</dbReference>
<feature type="region of interest" description="Disordered" evidence="2">
    <location>
        <begin position="194"/>
        <end position="224"/>
    </location>
</feature>
<evidence type="ECO:0000313" key="3">
    <source>
        <dbReference type="EMBL" id="VFV22395.1"/>
    </source>
</evidence>
<name>A0A485MN28_LYNPA</name>
<accession>A0A485MN28</accession>
<reference evidence="3 4" key="1">
    <citation type="submission" date="2019-01" db="EMBL/GenBank/DDBJ databases">
        <authorList>
            <person name="Alioto T."/>
            <person name="Alioto T."/>
        </authorList>
    </citation>
    <scope>NUCLEOTIDE SEQUENCE [LARGE SCALE GENOMIC DNA]</scope>
</reference>
<evidence type="ECO:0000256" key="1">
    <source>
        <dbReference type="SAM" id="Coils"/>
    </source>
</evidence>
<sequence length="224" mass="25869">MEGRSVPFPWSSELWFAFYLQAHLPFAVIGSTEELKIGNKMMKARQYPWGTPLCDQCLTCPGSLPIRLGLQTATGKLWPHTSILCHEQALFVSNGESIPKTKTNVREASLQETYEAKRNEFLGELQKKEEEMRQMFVQRVKEKEAELKEAEKELHEKFDRLKKLHQDEKKKLEDKKKSLDDEVNAFKQRKTAAELLQSQGSQAGGSQTLKRDKEKKNNPWLCTE</sequence>
<evidence type="ECO:0000256" key="2">
    <source>
        <dbReference type="SAM" id="MobiDB-lite"/>
    </source>
</evidence>
<feature type="coiled-coil region" evidence="1">
    <location>
        <begin position="111"/>
        <end position="189"/>
    </location>
</feature>
<feature type="compositionally biased region" description="Low complexity" evidence="2">
    <location>
        <begin position="197"/>
        <end position="207"/>
    </location>
</feature>
<keyword evidence="1" id="KW-0175">Coiled coil</keyword>
<protein>
    <submittedName>
        <fullName evidence="3">Septin-6 isoform b</fullName>
    </submittedName>
</protein>
<evidence type="ECO:0000313" key="4">
    <source>
        <dbReference type="Proteomes" id="UP000386466"/>
    </source>
</evidence>
<gene>
    <name evidence="3" type="ORF">LYPA_23C008135</name>
</gene>